<feature type="non-terminal residue" evidence="1">
    <location>
        <position position="121"/>
    </location>
</feature>
<dbReference type="EC" id="3.1.27.-" evidence="1"/>
<name>A0A0B2PP59_GLYSO</name>
<organism evidence="1">
    <name type="scientific">Glycine soja</name>
    <name type="common">Wild soybean</name>
    <dbReference type="NCBI Taxonomy" id="3848"/>
    <lineage>
        <taxon>Eukaryota</taxon>
        <taxon>Viridiplantae</taxon>
        <taxon>Streptophyta</taxon>
        <taxon>Embryophyta</taxon>
        <taxon>Tracheophyta</taxon>
        <taxon>Spermatophyta</taxon>
        <taxon>Magnoliopsida</taxon>
        <taxon>eudicotyledons</taxon>
        <taxon>Gunneridae</taxon>
        <taxon>Pentapetalae</taxon>
        <taxon>rosids</taxon>
        <taxon>fabids</taxon>
        <taxon>Fabales</taxon>
        <taxon>Fabaceae</taxon>
        <taxon>Papilionoideae</taxon>
        <taxon>50 kb inversion clade</taxon>
        <taxon>NPAAA clade</taxon>
        <taxon>indigoferoid/millettioid clade</taxon>
        <taxon>Phaseoleae</taxon>
        <taxon>Glycine</taxon>
        <taxon>Glycine subgen. Soja</taxon>
    </lineage>
</organism>
<dbReference type="Proteomes" id="UP000053555">
    <property type="component" value="Unassembled WGS sequence"/>
</dbReference>
<dbReference type="AlphaFoldDB" id="A0A0B2PP59"/>
<proteinExistence type="predicted"/>
<evidence type="ECO:0000313" key="1">
    <source>
        <dbReference type="EMBL" id="KHN09347.1"/>
    </source>
</evidence>
<dbReference type="EMBL" id="KN665274">
    <property type="protein sequence ID" value="KHN09347.1"/>
    <property type="molecule type" value="Genomic_DNA"/>
</dbReference>
<reference evidence="1" key="1">
    <citation type="submission" date="2014-07" db="EMBL/GenBank/DDBJ databases">
        <title>Identification of a novel salt tolerance gene in wild soybean by whole-genome sequencing.</title>
        <authorList>
            <person name="Lam H.-M."/>
            <person name="Qi X."/>
            <person name="Li M.-W."/>
            <person name="Liu X."/>
            <person name="Xie M."/>
            <person name="Ni M."/>
            <person name="Xu X."/>
        </authorList>
    </citation>
    <scope>NUCLEOTIDE SEQUENCE [LARGE SCALE GENOMIC DNA]</scope>
    <source>
        <tissue evidence="1">Root</tissue>
    </source>
</reference>
<sequence length="121" mass="14032">NEILVRRFQEVEVKEAVWDCGSDKSPGPNGLTFKFIKQFWPIFKPDVLRFLDEFHVNGTFPRGLNASFITLIPKVLDPQLQNEYRPISLIGCIYKIVAKVLANRLKKVMPFIIHERQSAFI</sequence>
<gene>
    <name evidence="1" type="ORF">glysoja_037449</name>
</gene>
<dbReference type="PANTHER" id="PTHR46890">
    <property type="entry name" value="NON-LTR RETROLELEMENT REVERSE TRANSCRIPTASE-LIKE PROTEIN-RELATED"/>
    <property type="match status" value="1"/>
</dbReference>
<keyword evidence="1" id="KW-0378">Hydrolase</keyword>
<accession>A0A0B2PP59</accession>
<dbReference type="InterPro" id="IPR052343">
    <property type="entry name" value="Retrotransposon-Effector_Assoc"/>
</dbReference>
<protein>
    <submittedName>
        <fullName evidence="1">Transposon TX1 putative 149 kDa protein</fullName>
        <ecNumber evidence="1">3.1.27.-</ecNumber>
    </submittedName>
</protein>
<dbReference type="GO" id="GO:0016787">
    <property type="term" value="F:hydrolase activity"/>
    <property type="evidence" value="ECO:0007669"/>
    <property type="project" value="UniProtKB-KW"/>
</dbReference>
<feature type="non-terminal residue" evidence="1">
    <location>
        <position position="1"/>
    </location>
</feature>
<dbReference type="PANTHER" id="PTHR46890:SF50">
    <property type="entry name" value="RNA-DIRECTED DNA POLYMERASE, EUKARYOTA, REVERSE TRANSCRIPTASE ZINC-BINDING DOMAIN PROTEIN-RELATED"/>
    <property type="match status" value="1"/>
</dbReference>